<dbReference type="EMBL" id="OY882871">
    <property type="protein sequence ID" value="CAK6436096.1"/>
    <property type="molecule type" value="Genomic_DNA"/>
</dbReference>
<gene>
    <name evidence="1" type="ORF">MPIPNATIZW_LOCUS4402</name>
</gene>
<keyword evidence="2" id="KW-1185">Reference proteome</keyword>
<sequence>MKPRCRQMDMNSCIKGSVALTKVALKSHYVKQDLKIGEGILAALSEQWWEHPPRVPPFELTAECPAPRGCGLDRGTLCAKTLSDSSFLPLFRCCNFRSPCLAVMLHR</sequence>
<reference evidence="1" key="1">
    <citation type="submission" date="2023-12" db="EMBL/GenBank/DDBJ databases">
        <authorList>
            <person name="Brown T."/>
        </authorList>
    </citation>
    <scope>NUCLEOTIDE SEQUENCE</scope>
</reference>
<proteinExistence type="predicted"/>
<organism evidence="1 2">
    <name type="scientific">Pipistrellus nathusii</name>
    <name type="common">Nathusius' pipistrelle</name>
    <dbReference type="NCBI Taxonomy" id="59473"/>
    <lineage>
        <taxon>Eukaryota</taxon>
        <taxon>Metazoa</taxon>
        <taxon>Chordata</taxon>
        <taxon>Craniata</taxon>
        <taxon>Vertebrata</taxon>
        <taxon>Euteleostomi</taxon>
        <taxon>Mammalia</taxon>
        <taxon>Eutheria</taxon>
        <taxon>Laurasiatheria</taxon>
        <taxon>Chiroptera</taxon>
        <taxon>Yangochiroptera</taxon>
        <taxon>Vespertilionidae</taxon>
        <taxon>Pipistrellus</taxon>
    </lineage>
</organism>
<name>A0ABN9ZCP8_PIPNA</name>
<protein>
    <submittedName>
        <fullName evidence="1">Uncharacterized protein</fullName>
    </submittedName>
</protein>
<accession>A0ABN9ZCP8</accession>
<evidence type="ECO:0000313" key="1">
    <source>
        <dbReference type="EMBL" id="CAK6436096.1"/>
    </source>
</evidence>
<dbReference type="Proteomes" id="UP001314169">
    <property type="component" value="Chromosome 14"/>
</dbReference>
<evidence type="ECO:0000313" key="2">
    <source>
        <dbReference type="Proteomes" id="UP001314169"/>
    </source>
</evidence>